<evidence type="ECO:0000256" key="3">
    <source>
        <dbReference type="ARBA" id="ARBA00022692"/>
    </source>
</evidence>
<keyword evidence="4" id="KW-1133">Transmembrane helix</keyword>
<dbReference type="GeneID" id="106808634"/>
<gene>
    <name evidence="7" type="primary">LOC106808634</name>
</gene>
<evidence type="ECO:0000313" key="7">
    <source>
        <dbReference type="RefSeq" id="XP_014666922.1"/>
    </source>
</evidence>
<sequence length="211" mass="22503">MRRVVELAAAAAPRACVTAALLLTCIGGDALGRSPWVVERPARRAAVDSATHGAVALLAWTVAAASGDGWRNAGRLAAQAVSCCLLAVLIDLDHFWMAGSLSLKSALSLPTRPPLHATTAIPAVVLLLHLCIRLTNAASLHSLPLLVAVAWTTHHVRDATRRGFWLWPLGSTPPLPYWLYVATEICIPYGILVVRTTLRCEVESANRASIV</sequence>
<keyword evidence="5" id="KW-0472">Membrane</keyword>
<keyword evidence="6" id="KW-1185">Reference proteome</keyword>
<keyword evidence="3 7" id="KW-0812">Transmembrane</keyword>
<accession>A0ABM1E401</accession>
<name>A0ABM1E401_PRICU</name>
<dbReference type="InterPro" id="IPR026572">
    <property type="entry name" value="TMEM267"/>
</dbReference>
<organism evidence="6 7">
    <name type="scientific">Priapulus caudatus</name>
    <name type="common">Priapulid worm</name>
    <dbReference type="NCBI Taxonomy" id="37621"/>
    <lineage>
        <taxon>Eukaryota</taxon>
        <taxon>Metazoa</taxon>
        <taxon>Ecdysozoa</taxon>
        <taxon>Scalidophora</taxon>
        <taxon>Priapulida</taxon>
        <taxon>Priapulimorpha</taxon>
        <taxon>Priapulimorphida</taxon>
        <taxon>Priapulidae</taxon>
        <taxon>Priapulus</taxon>
    </lineage>
</organism>
<evidence type="ECO:0000256" key="5">
    <source>
        <dbReference type="ARBA" id="ARBA00023136"/>
    </source>
</evidence>
<comment type="subcellular location">
    <subcellularLocation>
        <location evidence="1">Membrane</location>
        <topology evidence="1">Multi-pass membrane protein</topology>
    </subcellularLocation>
</comment>
<dbReference type="PANTHER" id="PTHR13628">
    <property type="entry name" value="TRANSMEMBRANE PROTEIN 267"/>
    <property type="match status" value="1"/>
</dbReference>
<dbReference type="Proteomes" id="UP000695022">
    <property type="component" value="Unplaced"/>
</dbReference>
<evidence type="ECO:0000256" key="2">
    <source>
        <dbReference type="ARBA" id="ARBA00013977"/>
    </source>
</evidence>
<evidence type="ECO:0000313" key="6">
    <source>
        <dbReference type="Proteomes" id="UP000695022"/>
    </source>
</evidence>
<protein>
    <recommendedName>
        <fullName evidence="2">Transmembrane protein 267</fullName>
    </recommendedName>
</protein>
<proteinExistence type="predicted"/>
<dbReference type="RefSeq" id="XP_014666922.1">
    <property type="nucleotide sequence ID" value="XM_014811436.1"/>
</dbReference>
<dbReference type="PANTHER" id="PTHR13628:SF1">
    <property type="entry name" value="TRANSMEMBRANE PROTEIN 267"/>
    <property type="match status" value="1"/>
</dbReference>
<evidence type="ECO:0000256" key="1">
    <source>
        <dbReference type="ARBA" id="ARBA00004141"/>
    </source>
</evidence>
<reference evidence="7" key="1">
    <citation type="submission" date="2025-08" db="UniProtKB">
        <authorList>
            <consortium name="RefSeq"/>
        </authorList>
    </citation>
    <scope>IDENTIFICATION</scope>
</reference>
<evidence type="ECO:0000256" key="4">
    <source>
        <dbReference type="ARBA" id="ARBA00022989"/>
    </source>
</evidence>